<keyword evidence="2 3" id="KW-0802">TPR repeat</keyword>
<feature type="repeat" description="TPR" evidence="3">
    <location>
        <begin position="97"/>
        <end position="130"/>
    </location>
</feature>
<dbReference type="EMBL" id="JACYFS010000001">
    <property type="protein sequence ID" value="MBD8082087.1"/>
    <property type="molecule type" value="Genomic_DNA"/>
</dbReference>
<feature type="compositionally biased region" description="Basic and acidic residues" evidence="4">
    <location>
        <begin position="165"/>
        <end position="178"/>
    </location>
</feature>
<dbReference type="InterPro" id="IPR019734">
    <property type="entry name" value="TPR_rpt"/>
</dbReference>
<evidence type="ECO:0000256" key="3">
    <source>
        <dbReference type="PROSITE-ProRule" id="PRU00339"/>
    </source>
</evidence>
<gene>
    <name evidence="6" type="ORF">IC610_06555</name>
</gene>
<evidence type="ECO:0000313" key="7">
    <source>
        <dbReference type="Proteomes" id="UP000637299"/>
    </source>
</evidence>
<dbReference type="InterPro" id="IPR011990">
    <property type="entry name" value="TPR-like_helical_dom_sf"/>
</dbReference>
<dbReference type="Proteomes" id="UP000637299">
    <property type="component" value="Unassembled WGS sequence"/>
</dbReference>
<feature type="signal peptide" evidence="5">
    <location>
        <begin position="1"/>
        <end position="22"/>
    </location>
</feature>
<comment type="caution">
    <text evidence="6">The sequence shown here is derived from an EMBL/GenBank/DDBJ whole genome shotgun (WGS) entry which is preliminary data.</text>
</comment>
<feature type="compositionally biased region" description="Low complexity" evidence="4">
    <location>
        <begin position="179"/>
        <end position="188"/>
    </location>
</feature>
<evidence type="ECO:0000256" key="4">
    <source>
        <dbReference type="SAM" id="MobiDB-lite"/>
    </source>
</evidence>
<dbReference type="Pfam" id="PF13414">
    <property type="entry name" value="TPR_11"/>
    <property type="match status" value="1"/>
</dbReference>
<accession>A0ABR8ZA16</accession>
<protein>
    <submittedName>
        <fullName evidence="6">Tetratricopeptide repeat protein</fullName>
    </submittedName>
</protein>
<proteinExistence type="predicted"/>
<dbReference type="InterPro" id="IPR013105">
    <property type="entry name" value="TPR_2"/>
</dbReference>
<keyword evidence="5" id="KW-0732">Signal</keyword>
<keyword evidence="1" id="KW-0677">Repeat</keyword>
<reference evidence="6 7" key="1">
    <citation type="submission" date="2020-09" db="EMBL/GenBank/DDBJ databases">
        <title>Genome seq and assembly of Chryseobacterium sp.</title>
        <authorList>
            <person name="Chhetri G."/>
        </authorList>
    </citation>
    <scope>NUCLEOTIDE SEQUENCE [LARGE SCALE GENOMIC DNA]</scope>
    <source>
        <strain evidence="6 7">GCR10</strain>
    </source>
</reference>
<organism evidence="6 7">
    <name type="scientific">Chryseobacterium caseinilyticum</name>
    <dbReference type="NCBI Taxonomy" id="2771428"/>
    <lineage>
        <taxon>Bacteria</taxon>
        <taxon>Pseudomonadati</taxon>
        <taxon>Bacteroidota</taxon>
        <taxon>Flavobacteriia</taxon>
        <taxon>Flavobacteriales</taxon>
        <taxon>Weeksellaceae</taxon>
        <taxon>Chryseobacterium group</taxon>
        <taxon>Chryseobacterium</taxon>
    </lineage>
</organism>
<feature type="chain" id="PRO_5046029745" evidence="5">
    <location>
        <begin position="23"/>
        <end position="245"/>
    </location>
</feature>
<evidence type="ECO:0000313" key="6">
    <source>
        <dbReference type="EMBL" id="MBD8082087.1"/>
    </source>
</evidence>
<dbReference type="SMART" id="SM00028">
    <property type="entry name" value="TPR"/>
    <property type="match status" value="3"/>
</dbReference>
<dbReference type="Pfam" id="PF07719">
    <property type="entry name" value="TPR_2"/>
    <property type="match status" value="1"/>
</dbReference>
<name>A0ABR8ZA16_9FLAO</name>
<evidence type="ECO:0000256" key="1">
    <source>
        <dbReference type="ARBA" id="ARBA00022737"/>
    </source>
</evidence>
<dbReference type="SUPFAM" id="SSF48452">
    <property type="entry name" value="TPR-like"/>
    <property type="match status" value="1"/>
</dbReference>
<sequence length="245" mass="27552">MNTKIFFLSFLMFFLFQNSVFGQTEYRLLVKEGNVKFKGKDYDGASSKFSEAVKVNGEDFAAHYNLGNALYKSEKFEDAKAEFSKAEKLAQNVEDKAAALHNLGNAYMKLDDAEKAADAYKGSLKHKPYSEPTRKNYEIAMLKLKKEQRDKDQSSSSGKSGGGDDQNKGKDGDSKDKNQSQGKGQQNEGEGKNPEDAKKGNTEGRLSKENEKRLLDHIGEKEKQTARRILNDNSYSMPESNEKDW</sequence>
<evidence type="ECO:0000256" key="2">
    <source>
        <dbReference type="ARBA" id="ARBA00022803"/>
    </source>
</evidence>
<keyword evidence="7" id="KW-1185">Reference proteome</keyword>
<feature type="compositionally biased region" description="Basic and acidic residues" evidence="4">
    <location>
        <begin position="189"/>
        <end position="225"/>
    </location>
</feature>
<feature type="region of interest" description="Disordered" evidence="4">
    <location>
        <begin position="145"/>
        <end position="245"/>
    </location>
</feature>
<dbReference type="RefSeq" id="WP_191735753.1">
    <property type="nucleotide sequence ID" value="NZ_JACYFS010000001.1"/>
</dbReference>
<dbReference type="Gene3D" id="1.25.40.10">
    <property type="entry name" value="Tetratricopeptide repeat domain"/>
    <property type="match status" value="1"/>
</dbReference>
<evidence type="ECO:0000256" key="5">
    <source>
        <dbReference type="SAM" id="SignalP"/>
    </source>
</evidence>
<dbReference type="PROSITE" id="PS50005">
    <property type="entry name" value="TPR"/>
    <property type="match status" value="2"/>
</dbReference>
<feature type="repeat" description="TPR" evidence="3">
    <location>
        <begin position="60"/>
        <end position="93"/>
    </location>
</feature>